<sequence>MGLNFRILLESTTKEYFPGEFISGQIVILNDASVDITALQLIITGECEVHFSELKNHLERSSDGQVICRKRMINRNAKEVYLQSVVNILDPAV</sequence>
<dbReference type="AlphaFoldDB" id="A0A8J2P9Z0"/>
<evidence type="ECO:0000259" key="1">
    <source>
        <dbReference type="Pfam" id="PF00339"/>
    </source>
</evidence>
<accession>A0A8J2P9Z0</accession>
<protein>
    <recommendedName>
        <fullName evidence="1">Arrestin-like N-terminal domain-containing protein</fullName>
    </recommendedName>
</protein>
<dbReference type="OrthoDB" id="7785529at2759"/>
<keyword evidence="3" id="KW-1185">Reference proteome</keyword>
<evidence type="ECO:0000313" key="2">
    <source>
        <dbReference type="EMBL" id="CAG7731702.1"/>
    </source>
</evidence>
<name>A0A8J2P9Z0_9HEXA</name>
<reference evidence="2" key="1">
    <citation type="submission" date="2021-06" db="EMBL/GenBank/DDBJ databases">
        <authorList>
            <person name="Hodson N. C."/>
            <person name="Mongue J. A."/>
            <person name="Jaron S. K."/>
        </authorList>
    </citation>
    <scope>NUCLEOTIDE SEQUENCE</scope>
</reference>
<dbReference type="EMBL" id="CAJVCH010217896">
    <property type="protein sequence ID" value="CAG7731702.1"/>
    <property type="molecule type" value="Genomic_DNA"/>
</dbReference>
<feature type="domain" description="Arrestin-like N-terminal" evidence="1">
    <location>
        <begin position="5"/>
        <end position="83"/>
    </location>
</feature>
<organism evidence="2 3">
    <name type="scientific">Allacma fusca</name>
    <dbReference type="NCBI Taxonomy" id="39272"/>
    <lineage>
        <taxon>Eukaryota</taxon>
        <taxon>Metazoa</taxon>
        <taxon>Ecdysozoa</taxon>
        <taxon>Arthropoda</taxon>
        <taxon>Hexapoda</taxon>
        <taxon>Collembola</taxon>
        <taxon>Symphypleona</taxon>
        <taxon>Sminthuridae</taxon>
        <taxon>Allacma</taxon>
    </lineage>
</organism>
<evidence type="ECO:0000313" key="3">
    <source>
        <dbReference type="Proteomes" id="UP000708208"/>
    </source>
</evidence>
<dbReference type="Proteomes" id="UP000708208">
    <property type="component" value="Unassembled WGS sequence"/>
</dbReference>
<dbReference type="Pfam" id="PF00339">
    <property type="entry name" value="Arrestin_N"/>
    <property type="match status" value="1"/>
</dbReference>
<dbReference type="InterPro" id="IPR011021">
    <property type="entry name" value="Arrestin-like_N"/>
</dbReference>
<feature type="non-terminal residue" evidence="2">
    <location>
        <position position="1"/>
    </location>
</feature>
<gene>
    <name evidence="2" type="ORF">AFUS01_LOCUS20276</name>
</gene>
<proteinExistence type="predicted"/>
<comment type="caution">
    <text evidence="2">The sequence shown here is derived from an EMBL/GenBank/DDBJ whole genome shotgun (WGS) entry which is preliminary data.</text>
</comment>